<proteinExistence type="predicted"/>
<organism evidence="2 3">
    <name type="scientific">Ochrobactrum quorumnocens</name>
    <dbReference type="NCBI Taxonomy" id="271865"/>
    <lineage>
        <taxon>Bacteria</taxon>
        <taxon>Pseudomonadati</taxon>
        <taxon>Pseudomonadota</taxon>
        <taxon>Alphaproteobacteria</taxon>
        <taxon>Hyphomicrobiales</taxon>
        <taxon>Brucellaceae</taxon>
        <taxon>Brucella/Ochrobactrum group</taxon>
        <taxon>Ochrobactrum</taxon>
    </lineage>
</organism>
<dbReference type="InterPro" id="IPR050664">
    <property type="entry name" value="Octanoyltrans_LipM/LipL"/>
</dbReference>
<dbReference type="PANTHER" id="PTHR43679">
    <property type="entry name" value="OCTANOYLTRANSFERASE LIPM-RELATED"/>
    <property type="match status" value="1"/>
</dbReference>
<dbReference type="InterPro" id="IPR004143">
    <property type="entry name" value="BPL_LPL_catalytic"/>
</dbReference>
<dbReference type="EMBL" id="VYXQ01000014">
    <property type="protein sequence ID" value="KAA9367148.1"/>
    <property type="molecule type" value="Genomic_DNA"/>
</dbReference>
<evidence type="ECO:0000313" key="2">
    <source>
        <dbReference type="EMBL" id="KAA9367148.1"/>
    </source>
</evidence>
<keyword evidence="3" id="KW-1185">Reference proteome</keyword>
<dbReference type="Pfam" id="PF21948">
    <property type="entry name" value="LplA-B_cat"/>
    <property type="match status" value="1"/>
</dbReference>
<sequence>MGVKMSAVLQLPYHEALSRERDMVAELVHHRDIRWMIWQTPPGIVVPRSHAHYDNFEPAIASSKARGWSVFLRDTGGGAVVQGPDVINLSMSFISGPDVDDRIGSAYRLLCQPLMAMLRSRGIEGAYRAVSGSMCDGAYNVVVANRKLAGTAQRWKGLGRNRPQEYAVLAHFAMFLNLDLSAAAEAINALYADMGVASDVQARTHINYLEIEQPRREDVLHAFTDELNAHCQRLRDAR</sequence>
<evidence type="ECO:0000313" key="3">
    <source>
        <dbReference type="Proteomes" id="UP000327108"/>
    </source>
</evidence>
<dbReference type="PROSITE" id="PS51733">
    <property type="entry name" value="BPL_LPL_CATALYTIC"/>
    <property type="match status" value="1"/>
</dbReference>
<dbReference type="SUPFAM" id="SSF55681">
    <property type="entry name" value="Class II aaRS and biotin synthetases"/>
    <property type="match status" value="1"/>
</dbReference>
<dbReference type="Proteomes" id="UP000327108">
    <property type="component" value="Unassembled WGS sequence"/>
</dbReference>
<accession>A0A5N1JV86</accession>
<dbReference type="GO" id="GO:0016874">
    <property type="term" value="F:ligase activity"/>
    <property type="evidence" value="ECO:0007669"/>
    <property type="project" value="UniProtKB-KW"/>
</dbReference>
<dbReference type="PANTHER" id="PTHR43679:SF2">
    <property type="entry name" value="OCTANOYL-[GCVH]:PROTEIN N-OCTANOYLTRANSFERASE"/>
    <property type="match status" value="1"/>
</dbReference>
<reference evidence="2 3" key="1">
    <citation type="submission" date="2019-09" db="EMBL/GenBank/DDBJ databases">
        <title>Biological control of the noxious weed angled onion (Allium triquetrum) thwarted by endophytic bacteria in Victoria, Australia.</title>
        <authorList>
            <person name="Tehranchian P."/>
            <person name="Adair R.J."/>
            <person name="Van T.H."/>
            <person name="Morrison P.D."/>
            <person name="Williams H."/>
            <person name="Lawrie A.C."/>
        </authorList>
    </citation>
    <scope>NUCLEOTIDE SEQUENCE [LARGE SCALE GENOMIC DNA]</scope>
    <source>
        <strain evidence="2 3">RPTAtOch1</strain>
    </source>
</reference>
<dbReference type="InterPro" id="IPR045864">
    <property type="entry name" value="aa-tRNA-synth_II/BPL/LPL"/>
</dbReference>
<keyword evidence="2" id="KW-0436">Ligase</keyword>
<gene>
    <name evidence="2" type="ORF">F3W84_15210</name>
</gene>
<name>A0A5N1JV86_9HYPH</name>
<protein>
    <submittedName>
        <fullName evidence="2">Lipoate--protein ligase family protein</fullName>
    </submittedName>
</protein>
<feature type="domain" description="BPL/LPL catalytic" evidence="1">
    <location>
        <begin position="29"/>
        <end position="227"/>
    </location>
</feature>
<dbReference type="AlphaFoldDB" id="A0A5N1JV86"/>
<evidence type="ECO:0000259" key="1">
    <source>
        <dbReference type="PROSITE" id="PS51733"/>
    </source>
</evidence>
<dbReference type="Gene3D" id="3.30.930.10">
    <property type="entry name" value="Bira Bifunctional Protein, Domain 2"/>
    <property type="match status" value="1"/>
</dbReference>
<comment type="caution">
    <text evidence="2">The sequence shown here is derived from an EMBL/GenBank/DDBJ whole genome shotgun (WGS) entry which is preliminary data.</text>
</comment>